<evidence type="ECO:0000313" key="5">
    <source>
        <dbReference type="Proteomes" id="UP000650424"/>
    </source>
</evidence>
<dbReference type="InterPro" id="IPR025295">
    <property type="entry name" value="eCIS_core_dom"/>
</dbReference>
<feature type="domain" description="Lantibiotic biosynthesis protein dehydration" evidence="2">
    <location>
        <begin position="439"/>
        <end position="602"/>
    </location>
</feature>
<dbReference type="RefSeq" id="WP_186950693.1">
    <property type="nucleotide sequence ID" value="NZ_JACOGF010000020.1"/>
</dbReference>
<feature type="compositionally biased region" description="Basic and acidic residues" evidence="1">
    <location>
        <begin position="1"/>
        <end position="13"/>
    </location>
</feature>
<evidence type="ECO:0000256" key="1">
    <source>
        <dbReference type="SAM" id="MobiDB-lite"/>
    </source>
</evidence>
<gene>
    <name evidence="4" type="ORF">H8L32_25570</name>
</gene>
<name>A0ABR6ZYM1_9BURK</name>
<feature type="region of interest" description="Disordered" evidence="1">
    <location>
        <begin position="1"/>
        <end position="44"/>
    </location>
</feature>
<dbReference type="Pfam" id="PF13699">
    <property type="entry name" value="eCIS_core"/>
    <property type="match status" value="1"/>
</dbReference>
<evidence type="ECO:0000313" key="4">
    <source>
        <dbReference type="EMBL" id="MBC3920859.1"/>
    </source>
</evidence>
<feature type="compositionally biased region" description="Polar residues" evidence="1">
    <location>
        <begin position="104"/>
        <end position="123"/>
    </location>
</feature>
<keyword evidence="5" id="KW-1185">Reference proteome</keyword>
<sequence length="834" mass="93761">MSEHIRQARKKMDLGQQHAPAQRQSAVQSQPQSHTAQLAQQDPVDLRPQFADQRQQTRQLKAYSHMMQNSPRATQLRAMQHLMNQAVLQKAEGEELLQEKSVDHSTTQLAGQSTAQPNNTGLPNQLKAGIESLSGMSMDHVRVNYNSDKPAQLNAHAYAQGSEIHVAPGQERHVPHEAWHVVQQAQGRVRPTMQMKLGVPVNDDAGLETEADVMGAKALGVGTAISGKVVQNKGVGNQRTAAPDYSAASAYSSVVMPYQLMKFERFQGWNRLTNWFQNQQEDELLAQEKRVKEFLDSMKPFEQSQGGEQISVLRNRFDEIEASTITTLNYATTLRTLKAIFYRLDNISSAITKTWIEYDRAYPLEIAEWIDKSSRGPDASRLVYLVCSTYSKLPIVLKSEKNKEVIKAAILGELDTSKIRQDSVKAGHLEFAQKRVGLLNRNFRKMLDRIEGDWVSIRDEYGLSQHLVHVHLTGSDYHNDGQSVCILESDEGKKVVYKPRTLSPDIHLEGGKKSVLSDLNTELATTKFSQTEDNKGEQYGYMEHITKAKRLTIEEAGRYYYQMGRMVIATKLLGVTDLHQENIYTSSGGIPVIVDAETSFLPDVMMSEAWNATLIHSTLTTFAKDGAKTPNYFCTDEEFDAWRDGDNAEDDETEPSGEYLSKVRTQSYEPGGKYNRAFLDGIAEGISAVDRNKGRLISYLQERVKSIHGVRIVPIATLDFKKAMQGVYREPETRDKMLGFMLGDAKQSLNDAGYVMAEGSDEIIKTGMIEDFKNTDFPIFRYEPSNDCVYYRGSVIAKHKPGIQAAIEISVNHISETRVKDVAKEMYLNTHKDD</sequence>
<reference evidence="4 5" key="1">
    <citation type="submission" date="2020-08" db="EMBL/GenBank/DDBJ databases">
        <title>Novel species isolated from subtropical streams in China.</title>
        <authorList>
            <person name="Lu H."/>
        </authorList>
    </citation>
    <scope>NUCLEOTIDE SEQUENCE [LARGE SCALE GENOMIC DNA]</scope>
    <source>
        <strain evidence="4 5">CY18W</strain>
    </source>
</reference>
<dbReference type="EMBL" id="JACOGF010000020">
    <property type="protein sequence ID" value="MBC3920859.1"/>
    <property type="molecule type" value="Genomic_DNA"/>
</dbReference>
<evidence type="ECO:0000259" key="2">
    <source>
        <dbReference type="Pfam" id="PF13575"/>
    </source>
</evidence>
<feature type="compositionally biased region" description="Polar residues" evidence="1">
    <location>
        <begin position="22"/>
        <end position="40"/>
    </location>
</feature>
<accession>A0ABR6ZYM1</accession>
<feature type="domain" description="eCIS core" evidence="3">
    <location>
        <begin position="122"/>
        <end position="187"/>
    </location>
</feature>
<dbReference type="Pfam" id="PF13575">
    <property type="entry name" value="DUF4135"/>
    <property type="match status" value="1"/>
</dbReference>
<proteinExistence type="predicted"/>
<protein>
    <submittedName>
        <fullName evidence="4">DUF4135 domain-containing protein</fullName>
    </submittedName>
</protein>
<organism evidence="4 5">
    <name type="scientific">Undibacterium hunanense</name>
    <dbReference type="NCBI Taxonomy" id="2762292"/>
    <lineage>
        <taxon>Bacteria</taxon>
        <taxon>Pseudomonadati</taxon>
        <taxon>Pseudomonadota</taxon>
        <taxon>Betaproteobacteria</taxon>
        <taxon>Burkholderiales</taxon>
        <taxon>Oxalobacteraceae</taxon>
        <taxon>Undibacterium</taxon>
    </lineage>
</organism>
<dbReference type="InterPro" id="IPR025410">
    <property type="entry name" value="Lant_dehyd"/>
</dbReference>
<dbReference type="Proteomes" id="UP000650424">
    <property type="component" value="Unassembled WGS sequence"/>
</dbReference>
<comment type="caution">
    <text evidence="4">The sequence shown here is derived from an EMBL/GenBank/DDBJ whole genome shotgun (WGS) entry which is preliminary data.</text>
</comment>
<evidence type="ECO:0000259" key="3">
    <source>
        <dbReference type="Pfam" id="PF13699"/>
    </source>
</evidence>
<feature type="region of interest" description="Disordered" evidence="1">
    <location>
        <begin position="98"/>
        <end position="123"/>
    </location>
</feature>